<dbReference type="OrthoDB" id="9761531at2"/>
<dbReference type="RefSeq" id="WP_013567087.1">
    <property type="nucleotide sequence ID" value="NC_014963.1"/>
</dbReference>
<feature type="transmembrane region" description="Helical" evidence="6">
    <location>
        <begin position="428"/>
        <end position="448"/>
    </location>
</feature>
<dbReference type="GO" id="GO:0005886">
    <property type="term" value="C:plasma membrane"/>
    <property type="evidence" value="ECO:0007669"/>
    <property type="project" value="UniProtKB-SubCell"/>
</dbReference>
<dbReference type="Pfam" id="PF00753">
    <property type="entry name" value="Lactamase_B"/>
    <property type="match status" value="1"/>
</dbReference>
<keyword evidence="4 6" id="KW-1133">Transmembrane helix</keyword>
<evidence type="ECO:0000256" key="1">
    <source>
        <dbReference type="ARBA" id="ARBA00004651"/>
    </source>
</evidence>
<dbReference type="SUPFAM" id="SSF56281">
    <property type="entry name" value="Metallo-hydrolase/oxidoreductase"/>
    <property type="match status" value="1"/>
</dbReference>
<keyword evidence="3 6" id="KW-0812">Transmembrane</keyword>
<dbReference type="eggNOG" id="COG2333">
    <property type="taxonomic scope" value="Bacteria"/>
</dbReference>
<proteinExistence type="predicted"/>
<evidence type="ECO:0000256" key="6">
    <source>
        <dbReference type="SAM" id="Phobius"/>
    </source>
</evidence>
<name>E8V3U0_TERSS</name>
<dbReference type="NCBIfam" id="TIGR00360">
    <property type="entry name" value="ComEC_N-term"/>
    <property type="match status" value="1"/>
</dbReference>
<dbReference type="InterPro" id="IPR001279">
    <property type="entry name" value="Metallo-B-lactamas"/>
</dbReference>
<dbReference type="PANTHER" id="PTHR30619">
    <property type="entry name" value="DNA INTERNALIZATION/COMPETENCE PROTEIN COMEC/REC2"/>
    <property type="match status" value="1"/>
</dbReference>
<dbReference type="InterPro" id="IPR004477">
    <property type="entry name" value="ComEC_N"/>
</dbReference>
<dbReference type="Pfam" id="PF03772">
    <property type="entry name" value="Competence"/>
    <property type="match status" value="1"/>
</dbReference>
<dbReference type="HOGENOM" id="CLU_010363_2_1_0"/>
<dbReference type="STRING" id="401053.AciPR4_0519"/>
<dbReference type="SMART" id="SM00849">
    <property type="entry name" value="Lactamase_B"/>
    <property type="match status" value="1"/>
</dbReference>
<reference evidence="8 9" key="1">
    <citation type="journal article" date="2012" name="Stand. Genomic Sci.">
        <title>Complete genome sequence of Terriglobus saanensis type strain SP1PR4(T), an Acidobacteria from tundra soil.</title>
        <authorList>
            <person name="Rawat S.R."/>
            <person name="Mannisto M.K."/>
            <person name="Starovoytov V."/>
            <person name="Goodwin L."/>
            <person name="Nolan M."/>
            <person name="Hauser L."/>
            <person name="Land M."/>
            <person name="Davenport K.W."/>
            <person name="Woyke T."/>
            <person name="Haggblom M.M."/>
        </authorList>
    </citation>
    <scope>NUCLEOTIDE SEQUENCE</scope>
    <source>
        <strain evidence="9">ATCC BAA-1853 / DSM 23119 / SP1PR4</strain>
    </source>
</reference>
<feature type="transmembrane region" description="Helical" evidence="6">
    <location>
        <begin position="362"/>
        <end position="384"/>
    </location>
</feature>
<evidence type="ECO:0000259" key="7">
    <source>
        <dbReference type="SMART" id="SM00849"/>
    </source>
</evidence>
<evidence type="ECO:0000256" key="3">
    <source>
        <dbReference type="ARBA" id="ARBA00022692"/>
    </source>
</evidence>
<feature type="transmembrane region" description="Helical" evidence="6">
    <location>
        <begin position="332"/>
        <end position="356"/>
    </location>
</feature>
<feature type="transmembrane region" description="Helical" evidence="6">
    <location>
        <begin position="545"/>
        <end position="565"/>
    </location>
</feature>
<dbReference type="Gene3D" id="3.60.15.10">
    <property type="entry name" value="Ribonuclease Z/Hydroxyacylglutathione hydrolase-like"/>
    <property type="match status" value="1"/>
</dbReference>
<feature type="domain" description="Metallo-beta-lactamase" evidence="7">
    <location>
        <begin position="668"/>
        <end position="877"/>
    </location>
</feature>
<feature type="transmembrane region" description="Helical" evidence="6">
    <location>
        <begin position="510"/>
        <end position="533"/>
    </location>
</feature>
<accession>E8V3U0</accession>
<dbReference type="AlphaFoldDB" id="E8V3U0"/>
<dbReference type="KEGG" id="tsa:AciPR4_0519"/>
<feature type="transmembrane region" description="Helical" evidence="6">
    <location>
        <begin position="571"/>
        <end position="595"/>
    </location>
</feature>
<dbReference type="EMBL" id="CP002467">
    <property type="protein sequence ID" value="ADV81354.1"/>
    <property type="molecule type" value="Genomic_DNA"/>
</dbReference>
<keyword evidence="5 6" id="KW-0472">Membrane</keyword>
<evidence type="ECO:0000313" key="9">
    <source>
        <dbReference type="Proteomes" id="UP000006844"/>
    </source>
</evidence>
<feature type="transmembrane region" description="Helical" evidence="6">
    <location>
        <begin position="405"/>
        <end position="422"/>
    </location>
</feature>
<comment type="subcellular location">
    <subcellularLocation>
        <location evidence="1">Cell membrane</location>
        <topology evidence="1">Multi-pass membrane protein</topology>
    </subcellularLocation>
</comment>
<evidence type="ECO:0000256" key="4">
    <source>
        <dbReference type="ARBA" id="ARBA00022989"/>
    </source>
</evidence>
<sequence length="925" mass="101059">MTTWERWIDVQDAEASPHHKKYVGHPARFSALDSLVFRTHPLFFAALCFATGITSDRLLISRWQTAALRVACTCLLVTIAWFCSSRPSHVRLLALGVAWIALGWTCASLEMRPQPQTGLQKYADGLRRDVDGTVQNIRRLRSNEVADEEIGGVEMAPDQEISASRKIPQDQWVVDLAMGAVEDVTPDVSKMVAMDGVVRITMQNTVMPELLCGDQLRIALRLRLPQGFRDPGVWQYPEYLQGEGVGVRASSRELPRSVHHANHASLACGLLRMRKWAEERIERYARSKVNVRMPQWFRVTETDAGIFNAMLLGDRSALQRGTRLDFERTGSFHLLVVAGLHVGLVAWGVYSLLLWLRCGRTTATLATMFLTSGYAVLTGFGLPVQRALWMTMVFLIATLFARQRHALNALGASALGMLIVAPSSLFEAGFQMTILAVIAIAGIALPLAQHSFLPYARASRAINVIAWDAHLAPVLAQFRVSLRMVASALLPRNPQIAARALARVVRGSAWLLELVLFSAMAELIMSLPMMIYFHRLTPFALPANLICIVLIPFLMGSLAILFVLACVGAPVAAPAGVITAGLLHAVTAVLHRVSLAHGADWRVAEPSSLHVVAFCILMVATVWLLRGSCKAAWIGVVLLPTMAALILWPIRPRLSPERLEMTAVDVGQGDSIFVASPDGHTMLIDAGGPVGTAEMAQSSHYDVGEEIVSPYLWSRGVSQLDVMVLTHAHGDHMGGMSAVLGNFHPRELWISVDSNAPQFRALLQQATHMGIHVRRLHAGDAIGWGQTQVQVLSPAANYSPGSMPNNNDSLAMRITWQKASFLLEGDAEAPSEEAMLKSGQPLKSSVLKVGHHGSRTSTTPPFLAAVAPAYAVISDGRDNRFGHPRMEILQRLQAARSHTFRTDMVGATTFLLHADGQVETSSSVR</sequence>
<dbReference type="PANTHER" id="PTHR30619:SF1">
    <property type="entry name" value="RECOMBINATION PROTEIN 2"/>
    <property type="match status" value="1"/>
</dbReference>
<dbReference type="InterPro" id="IPR052159">
    <property type="entry name" value="Competence_DNA_uptake"/>
</dbReference>
<organism evidence="8 9">
    <name type="scientific">Terriglobus saanensis (strain ATCC BAA-1853 / DSM 23119 / SP1PR4)</name>
    <dbReference type="NCBI Taxonomy" id="401053"/>
    <lineage>
        <taxon>Bacteria</taxon>
        <taxon>Pseudomonadati</taxon>
        <taxon>Acidobacteriota</taxon>
        <taxon>Terriglobia</taxon>
        <taxon>Terriglobales</taxon>
        <taxon>Acidobacteriaceae</taxon>
        <taxon>Terriglobus</taxon>
    </lineage>
</organism>
<dbReference type="CDD" id="cd07731">
    <property type="entry name" value="ComA-like_MBL-fold"/>
    <property type="match status" value="1"/>
</dbReference>
<dbReference type="InterPro" id="IPR035681">
    <property type="entry name" value="ComA-like_MBL"/>
</dbReference>
<evidence type="ECO:0000256" key="5">
    <source>
        <dbReference type="ARBA" id="ARBA00023136"/>
    </source>
</evidence>
<dbReference type="Pfam" id="PF13567">
    <property type="entry name" value="DUF4131"/>
    <property type="match status" value="1"/>
</dbReference>
<gene>
    <name evidence="8" type="ordered locus">AciPR4_0519</name>
</gene>
<keyword evidence="2" id="KW-1003">Cell membrane</keyword>
<dbReference type="eggNOG" id="COG0658">
    <property type="taxonomic scope" value="Bacteria"/>
</dbReference>
<feature type="transmembrane region" description="Helical" evidence="6">
    <location>
        <begin position="631"/>
        <end position="650"/>
    </location>
</feature>
<feature type="transmembrane region" description="Helical" evidence="6">
    <location>
        <begin position="607"/>
        <end position="625"/>
    </location>
</feature>
<dbReference type="Proteomes" id="UP000006844">
    <property type="component" value="Chromosome"/>
</dbReference>
<dbReference type="InterPro" id="IPR036866">
    <property type="entry name" value="RibonucZ/Hydroxyglut_hydro"/>
</dbReference>
<evidence type="ECO:0000313" key="8">
    <source>
        <dbReference type="EMBL" id="ADV81354.1"/>
    </source>
</evidence>
<keyword evidence="9" id="KW-1185">Reference proteome</keyword>
<evidence type="ECO:0000256" key="2">
    <source>
        <dbReference type="ARBA" id="ARBA00022475"/>
    </source>
</evidence>
<protein>
    <submittedName>
        <fullName evidence="8">DNA internalization-related competence protein ComEC/Rec2</fullName>
    </submittedName>
</protein>
<dbReference type="InterPro" id="IPR025405">
    <property type="entry name" value="DUF4131"/>
</dbReference>